<evidence type="ECO:0000313" key="1">
    <source>
        <dbReference type="EMBL" id="KAI0035687.1"/>
    </source>
</evidence>
<reference evidence="1" key="2">
    <citation type="journal article" date="2022" name="New Phytol.">
        <title>Evolutionary transition to the ectomycorrhizal habit in the genomes of a hyperdiverse lineage of mushroom-forming fungi.</title>
        <authorList>
            <person name="Looney B."/>
            <person name="Miyauchi S."/>
            <person name="Morin E."/>
            <person name="Drula E."/>
            <person name="Courty P.E."/>
            <person name="Kohler A."/>
            <person name="Kuo A."/>
            <person name="LaButti K."/>
            <person name="Pangilinan J."/>
            <person name="Lipzen A."/>
            <person name="Riley R."/>
            <person name="Andreopoulos W."/>
            <person name="He G."/>
            <person name="Johnson J."/>
            <person name="Nolan M."/>
            <person name="Tritt A."/>
            <person name="Barry K.W."/>
            <person name="Grigoriev I.V."/>
            <person name="Nagy L.G."/>
            <person name="Hibbett D."/>
            <person name="Henrissat B."/>
            <person name="Matheny P.B."/>
            <person name="Labbe J."/>
            <person name="Martin F.M."/>
        </authorList>
    </citation>
    <scope>NUCLEOTIDE SEQUENCE</scope>
    <source>
        <strain evidence="1">EC-137</strain>
    </source>
</reference>
<dbReference type="Proteomes" id="UP000814128">
    <property type="component" value="Unassembled WGS sequence"/>
</dbReference>
<protein>
    <submittedName>
        <fullName evidence="1">Uncharacterized protein</fullName>
    </submittedName>
</protein>
<name>A0ACB8QVK3_9AGAM</name>
<accession>A0ACB8QVK3</accession>
<reference evidence="1" key="1">
    <citation type="submission" date="2021-02" db="EMBL/GenBank/DDBJ databases">
        <authorList>
            <consortium name="DOE Joint Genome Institute"/>
            <person name="Ahrendt S."/>
            <person name="Looney B.P."/>
            <person name="Miyauchi S."/>
            <person name="Morin E."/>
            <person name="Drula E."/>
            <person name="Courty P.E."/>
            <person name="Chicoki N."/>
            <person name="Fauchery L."/>
            <person name="Kohler A."/>
            <person name="Kuo A."/>
            <person name="Labutti K."/>
            <person name="Pangilinan J."/>
            <person name="Lipzen A."/>
            <person name="Riley R."/>
            <person name="Andreopoulos W."/>
            <person name="He G."/>
            <person name="Johnson J."/>
            <person name="Barry K.W."/>
            <person name="Grigoriev I.V."/>
            <person name="Nagy L."/>
            <person name="Hibbett D."/>
            <person name="Henrissat B."/>
            <person name="Matheny P.B."/>
            <person name="Labbe J."/>
            <person name="Martin F."/>
        </authorList>
    </citation>
    <scope>NUCLEOTIDE SEQUENCE</scope>
    <source>
        <strain evidence="1">EC-137</strain>
    </source>
</reference>
<sequence length="352" mass="38809">MSSQTITISSPADFHVHLRQGSLSRLVTPHVRRGGFNLAYVMPNLTPPITTTDSALRYKQELQAIDPNVEYLMTLYLSLELTPDEVRKAHAAGIVGVKSYPKGVTTNSEGGIESFEVYYPVFEAMQEVGMVLNLHGEVPSDASANIHVINAESIFLPHLVRLHAKFPQLRIVLEHATTRAAVETVKSLGPTVACTITAHHLALTVDDWAGQSYHYCKPVAKFPDDRKALQDIVREGHPRFFLGSDSAPHPAHNKSFATPSQGCAAGLYTSPILLPLTAHLLESFGALDKLEGFVSRFGRRFYEREIDSASGNSVVLRKISQIVEKSFVAEDADVVPFWAGKELGWSIWYQCS</sequence>
<evidence type="ECO:0000313" key="2">
    <source>
        <dbReference type="Proteomes" id="UP000814128"/>
    </source>
</evidence>
<dbReference type="EMBL" id="MU273481">
    <property type="protein sequence ID" value="KAI0035687.1"/>
    <property type="molecule type" value="Genomic_DNA"/>
</dbReference>
<organism evidence="1 2">
    <name type="scientific">Vararia minispora EC-137</name>
    <dbReference type="NCBI Taxonomy" id="1314806"/>
    <lineage>
        <taxon>Eukaryota</taxon>
        <taxon>Fungi</taxon>
        <taxon>Dikarya</taxon>
        <taxon>Basidiomycota</taxon>
        <taxon>Agaricomycotina</taxon>
        <taxon>Agaricomycetes</taxon>
        <taxon>Russulales</taxon>
        <taxon>Lachnocladiaceae</taxon>
        <taxon>Vararia</taxon>
    </lineage>
</organism>
<gene>
    <name evidence="1" type="ORF">K488DRAFT_76509</name>
</gene>
<proteinExistence type="predicted"/>
<comment type="caution">
    <text evidence="1">The sequence shown here is derived from an EMBL/GenBank/DDBJ whole genome shotgun (WGS) entry which is preliminary data.</text>
</comment>
<keyword evidence="2" id="KW-1185">Reference proteome</keyword>